<organism evidence="2 3">
    <name type="scientific">Allacma fusca</name>
    <dbReference type="NCBI Taxonomy" id="39272"/>
    <lineage>
        <taxon>Eukaryota</taxon>
        <taxon>Metazoa</taxon>
        <taxon>Ecdysozoa</taxon>
        <taxon>Arthropoda</taxon>
        <taxon>Hexapoda</taxon>
        <taxon>Collembola</taxon>
        <taxon>Symphypleona</taxon>
        <taxon>Sminthuridae</taxon>
        <taxon>Allacma</taxon>
    </lineage>
</organism>
<accession>A0A8J2P5T4</accession>
<sequence>GSNKEKWMSFVLKHVPKDQLPENYGGMRKVNQDFLDVVSCDFSVFDDDWEDPDAGMFVVTVDPRDKIKIALDILHPNTTISWKFYTDDFDIGFSIYYEDRDLFVIPNSRVDSQLKDQVGKYTAILPGRYLLIFDNTYSLIRPKTLYYQVEETPPDGVVLENTTGGVVIKN</sequence>
<feature type="non-terminal residue" evidence="2">
    <location>
        <position position="1"/>
    </location>
</feature>
<reference evidence="2" key="1">
    <citation type="submission" date="2021-06" db="EMBL/GenBank/DDBJ databases">
        <authorList>
            <person name="Hodson N. C."/>
            <person name="Mongue J. A."/>
            <person name="Jaron S. K."/>
        </authorList>
    </citation>
    <scope>NUCLEOTIDE SEQUENCE</scope>
</reference>
<name>A0A8J2P5T4_9HEXA</name>
<evidence type="ECO:0000259" key="1">
    <source>
        <dbReference type="PROSITE" id="PS50866"/>
    </source>
</evidence>
<gene>
    <name evidence="2" type="ORF">AFUS01_LOCUS14450</name>
</gene>
<comment type="caution">
    <text evidence="2">The sequence shown here is derived from an EMBL/GenBank/DDBJ whole genome shotgun (WGS) entry which is preliminary data.</text>
</comment>
<dbReference type="InterPro" id="IPR051064">
    <property type="entry name" value="SEC14/CRAL-TRIO_domain"/>
</dbReference>
<dbReference type="PANTHER" id="PTHR23324">
    <property type="entry name" value="SEC14 RELATED PROTEIN"/>
    <property type="match status" value="1"/>
</dbReference>
<dbReference type="AlphaFoldDB" id="A0A8J2P5T4"/>
<keyword evidence="3" id="KW-1185">Reference proteome</keyword>
<feature type="domain" description="GOLD" evidence="1">
    <location>
        <begin position="31"/>
        <end position="151"/>
    </location>
</feature>
<dbReference type="InterPro" id="IPR009038">
    <property type="entry name" value="GOLD_dom"/>
</dbReference>
<dbReference type="PROSITE" id="PS50866">
    <property type="entry name" value="GOLD"/>
    <property type="match status" value="1"/>
</dbReference>
<dbReference type="PANTHER" id="PTHR23324:SF83">
    <property type="entry name" value="SEC14-LIKE PROTEIN 2"/>
    <property type="match status" value="1"/>
</dbReference>
<evidence type="ECO:0000313" key="3">
    <source>
        <dbReference type="Proteomes" id="UP000708208"/>
    </source>
</evidence>
<proteinExistence type="predicted"/>
<protein>
    <recommendedName>
        <fullName evidence="1">GOLD domain-containing protein</fullName>
    </recommendedName>
</protein>
<dbReference type="Proteomes" id="UP000708208">
    <property type="component" value="Unassembled WGS sequence"/>
</dbReference>
<dbReference type="Pfam" id="PF13897">
    <property type="entry name" value="GOLD_2"/>
    <property type="match status" value="1"/>
</dbReference>
<dbReference type="EMBL" id="CAJVCH010122800">
    <property type="protein sequence ID" value="CAG7725495.1"/>
    <property type="molecule type" value="Genomic_DNA"/>
</dbReference>
<evidence type="ECO:0000313" key="2">
    <source>
        <dbReference type="EMBL" id="CAG7725495.1"/>
    </source>
</evidence>
<dbReference type="OrthoDB" id="1434354at2759"/>
<dbReference type="GO" id="GO:0005737">
    <property type="term" value="C:cytoplasm"/>
    <property type="evidence" value="ECO:0007669"/>
    <property type="project" value="TreeGrafter"/>
</dbReference>